<feature type="compositionally biased region" description="Basic and acidic residues" evidence="1">
    <location>
        <begin position="74"/>
        <end position="110"/>
    </location>
</feature>
<accession>A0A6A6UG87</accession>
<name>A0A6A6UG87_9PEZI</name>
<dbReference type="EMBL" id="MU004234">
    <property type="protein sequence ID" value="KAF2669904.1"/>
    <property type="molecule type" value="Genomic_DNA"/>
</dbReference>
<organism evidence="3 4">
    <name type="scientific">Microthyrium microscopicum</name>
    <dbReference type="NCBI Taxonomy" id="703497"/>
    <lineage>
        <taxon>Eukaryota</taxon>
        <taxon>Fungi</taxon>
        <taxon>Dikarya</taxon>
        <taxon>Ascomycota</taxon>
        <taxon>Pezizomycotina</taxon>
        <taxon>Dothideomycetes</taxon>
        <taxon>Dothideomycetes incertae sedis</taxon>
        <taxon>Microthyriales</taxon>
        <taxon>Microthyriaceae</taxon>
        <taxon>Microthyrium</taxon>
    </lineage>
</organism>
<protein>
    <recommendedName>
        <fullName evidence="2">DUF4604 domain-containing protein</fullName>
    </recommendedName>
</protein>
<feature type="compositionally biased region" description="Acidic residues" evidence="1">
    <location>
        <begin position="133"/>
        <end position="143"/>
    </location>
</feature>
<dbReference type="OrthoDB" id="5388322at2759"/>
<feature type="compositionally biased region" description="Basic and acidic residues" evidence="1">
    <location>
        <begin position="24"/>
        <end position="40"/>
    </location>
</feature>
<evidence type="ECO:0000256" key="1">
    <source>
        <dbReference type="SAM" id="MobiDB-lite"/>
    </source>
</evidence>
<dbReference type="Pfam" id="PF15377">
    <property type="entry name" value="DUF4604"/>
    <property type="match status" value="1"/>
</dbReference>
<keyword evidence="4" id="KW-1185">Reference proteome</keyword>
<dbReference type="InterPro" id="IPR027911">
    <property type="entry name" value="DUF4604"/>
</dbReference>
<proteinExistence type="predicted"/>
<feature type="region of interest" description="Disordered" evidence="1">
    <location>
        <begin position="24"/>
        <end position="110"/>
    </location>
</feature>
<sequence>MSFKSKNLQFEASEPAFLRRLRGEARGDVDAPGYEADRHINPTALPKKPKRLENDEDDAPAYVLEGSDATLSKADIETLTGKKSEGDVDGSKGDAEKEGKPDVSADGIEKHVQKVAGVGVFSKKRKAIRVGDAEEEEEEEEEEDAKKITTKATPKKSKKKAKTKNLSFADDEDK</sequence>
<reference evidence="3" key="1">
    <citation type="journal article" date="2020" name="Stud. Mycol.">
        <title>101 Dothideomycetes genomes: a test case for predicting lifestyles and emergence of pathogens.</title>
        <authorList>
            <person name="Haridas S."/>
            <person name="Albert R."/>
            <person name="Binder M."/>
            <person name="Bloem J."/>
            <person name="Labutti K."/>
            <person name="Salamov A."/>
            <person name="Andreopoulos B."/>
            <person name="Baker S."/>
            <person name="Barry K."/>
            <person name="Bills G."/>
            <person name="Bluhm B."/>
            <person name="Cannon C."/>
            <person name="Castanera R."/>
            <person name="Culley D."/>
            <person name="Daum C."/>
            <person name="Ezra D."/>
            <person name="Gonzalez J."/>
            <person name="Henrissat B."/>
            <person name="Kuo A."/>
            <person name="Liang C."/>
            <person name="Lipzen A."/>
            <person name="Lutzoni F."/>
            <person name="Magnuson J."/>
            <person name="Mondo S."/>
            <person name="Nolan M."/>
            <person name="Ohm R."/>
            <person name="Pangilinan J."/>
            <person name="Park H.-J."/>
            <person name="Ramirez L."/>
            <person name="Alfaro M."/>
            <person name="Sun H."/>
            <person name="Tritt A."/>
            <person name="Yoshinaga Y."/>
            <person name="Zwiers L.-H."/>
            <person name="Turgeon B."/>
            <person name="Goodwin S."/>
            <person name="Spatafora J."/>
            <person name="Crous P."/>
            <person name="Grigoriev I."/>
        </authorList>
    </citation>
    <scope>NUCLEOTIDE SEQUENCE</scope>
    <source>
        <strain evidence="3">CBS 115976</strain>
    </source>
</reference>
<evidence type="ECO:0000259" key="2">
    <source>
        <dbReference type="Pfam" id="PF15377"/>
    </source>
</evidence>
<dbReference type="Proteomes" id="UP000799302">
    <property type="component" value="Unassembled WGS sequence"/>
</dbReference>
<dbReference type="AlphaFoldDB" id="A0A6A6UG87"/>
<feature type="domain" description="DUF4604" evidence="2">
    <location>
        <begin position="6"/>
        <end position="172"/>
    </location>
</feature>
<feature type="compositionally biased region" description="Basic residues" evidence="1">
    <location>
        <begin position="153"/>
        <end position="163"/>
    </location>
</feature>
<evidence type="ECO:0000313" key="4">
    <source>
        <dbReference type="Proteomes" id="UP000799302"/>
    </source>
</evidence>
<gene>
    <name evidence="3" type="ORF">BT63DRAFT_439069</name>
</gene>
<evidence type="ECO:0000313" key="3">
    <source>
        <dbReference type="EMBL" id="KAF2669904.1"/>
    </source>
</evidence>
<feature type="region of interest" description="Disordered" evidence="1">
    <location>
        <begin position="123"/>
        <end position="174"/>
    </location>
</feature>